<dbReference type="RefSeq" id="WP_289510653.1">
    <property type="nucleotide sequence ID" value="NZ_JAUDEA010000002.1"/>
</dbReference>
<proteinExistence type="predicted"/>
<evidence type="ECO:0000313" key="2">
    <source>
        <dbReference type="Proteomes" id="UP001529256"/>
    </source>
</evidence>
<keyword evidence="2" id="KW-1185">Reference proteome</keyword>
<accession>A0ABT7V1S1</accession>
<reference evidence="2" key="1">
    <citation type="submission" date="2023-06" db="EMBL/GenBank/DDBJ databases">
        <title>Identification and characterization of horizontal gene transfer across gut microbiota members of farm animals based on homology search.</title>
        <authorList>
            <person name="Zeman M."/>
            <person name="Kubasova T."/>
            <person name="Jahodarova E."/>
            <person name="Nykrynova M."/>
            <person name="Rychlik I."/>
        </authorList>
    </citation>
    <scope>NUCLEOTIDE SEQUENCE [LARGE SCALE GENOMIC DNA]</scope>
    <source>
        <strain evidence="2">153_Feed</strain>
    </source>
</reference>
<dbReference type="EMBL" id="JAUDEA010000002">
    <property type="protein sequence ID" value="MDM8270557.1"/>
    <property type="molecule type" value="Genomic_DNA"/>
</dbReference>
<reference evidence="1 2" key="2">
    <citation type="submission" date="2023-06" db="EMBL/GenBank/DDBJ databases">
        <title>Identification and characterization of horizontal gene transfer across gut microbiota members of farm animals based on homology search.</title>
        <authorList>
            <person name="Schwarzerova J."/>
            <person name="Nykrynova M."/>
            <person name="Jureckova K."/>
            <person name="Cejkova D."/>
            <person name="Rychlik I."/>
        </authorList>
    </citation>
    <scope>NUCLEOTIDE SEQUENCE [LARGE SCALE GENOMIC DNA]</scope>
    <source>
        <strain evidence="1 2">153_Feed</strain>
    </source>
</reference>
<gene>
    <name evidence="1" type="ORF">QUW25_02495</name>
</gene>
<evidence type="ECO:0000313" key="1">
    <source>
        <dbReference type="EMBL" id="MDM8270557.1"/>
    </source>
</evidence>
<name>A0ABT7V1S1_9ACTN</name>
<comment type="caution">
    <text evidence="1">The sequence shown here is derived from an EMBL/GenBank/DDBJ whole genome shotgun (WGS) entry which is preliminary data.</text>
</comment>
<protein>
    <submittedName>
        <fullName evidence="1">Uncharacterized protein</fullName>
    </submittedName>
</protein>
<dbReference type="Proteomes" id="UP001529256">
    <property type="component" value="Unassembled WGS sequence"/>
</dbReference>
<organism evidence="1 2">
    <name type="scientific">Thermophilibacter provencensis</name>
    <dbReference type="NCBI Taxonomy" id="1852386"/>
    <lineage>
        <taxon>Bacteria</taxon>
        <taxon>Bacillati</taxon>
        <taxon>Actinomycetota</taxon>
        <taxon>Coriobacteriia</taxon>
        <taxon>Coriobacteriales</taxon>
        <taxon>Atopobiaceae</taxon>
        <taxon>Thermophilibacter</taxon>
    </lineage>
</organism>
<reference evidence="1 2" key="3">
    <citation type="submission" date="2023-06" db="EMBL/GenBank/DDBJ databases">
        <authorList>
            <person name="Zeman M."/>
            <person name="Kubasova T."/>
            <person name="Jahodarova E."/>
            <person name="Nykrynova M."/>
            <person name="Rychlik I."/>
        </authorList>
    </citation>
    <scope>NUCLEOTIDE SEQUENCE [LARGE SCALE GENOMIC DNA]</scope>
    <source>
        <strain evidence="1 2">153_Feed</strain>
    </source>
</reference>
<sequence>MTKSFETHRCSAMPDGFSLRRYEPDGWAHQYPEPGGWVLAMHDYDWEWMTDFLNHLTPFRSQSVHFCPWCGERLD</sequence>